<organism evidence="2 3">
    <name type="scientific">Fibroporia radiculosa</name>
    <dbReference type="NCBI Taxonomy" id="599839"/>
    <lineage>
        <taxon>Eukaryota</taxon>
        <taxon>Fungi</taxon>
        <taxon>Dikarya</taxon>
        <taxon>Basidiomycota</taxon>
        <taxon>Agaricomycotina</taxon>
        <taxon>Agaricomycetes</taxon>
        <taxon>Polyporales</taxon>
        <taxon>Fibroporiaceae</taxon>
        <taxon>Fibroporia</taxon>
    </lineage>
</organism>
<dbReference type="Proteomes" id="UP000006352">
    <property type="component" value="Unassembled WGS sequence"/>
</dbReference>
<dbReference type="InterPro" id="IPR035923">
    <property type="entry name" value="TT1751-like_sf"/>
</dbReference>
<gene>
    <name evidence="2" type="ORF">FIBRA_02867</name>
</gene>
<dbReference type="AlphaFoldDB" id="J4GN60"/>
<keyword evidence="3" id="KW-1185">Reference proteome</keyword>
<reference evidence="2 3" key="1">
    <citation type="journal article" date="2012" name="Appl. Environ. Microbiol.">
        <title>Short-read sequencing for genomic analysis of the brown rot fungus Fibroporia radiculosa.</title>
        <authorList>
            <person name="Tang J.D."/>
            <person name="Perkins A.D."/>
            <person name="Sonstegard T.S."/>
            <person name="Schroeder S.G."/>
            <person name="Burgess S.C."/>
            <person name="Diehl S.V."/>
        </authorList>
    </citation>
    <scope>NUCLEOTIDE SEQUENCE [LARGE SCALE GENOMIC DNA]</scope>
    <source>
        <strain evidence="2 3">TFFH 294</strain>
    </source>
</reference>
<dbReference type="EMBL" id="HE797006">
    <property type="protein sequence ID" value="CCM00825.1"/>
    <property type="molecule type" value="Genomic_DNA"/>
</dbReference>
<dbReference type="SUPFAM" id="SSF103247">
    <property type="entry name" value="TT1751-like"/>
    <property type="match status" value="1"/>
</dbReference>
<evidence type="ECO:0000313" key="3">
    <source>
        <dbReference type="Proteomes" id="UP000006352"/>
    </source>
</evidence>
<evidence type="ECO:0000259" key="1">
    <source>
        <dbReference type="Pfam" id="PF03625"/>
    </source>
</evidence>
<sequence length="175" mass="19463">MSKTIHETVAKRIVFTTSLPVAEIVARLDKELNRDKPGPTINEILRSSKTRDEQEQKIGELSGGKDFVFFGVQPHHVWRNVYRGTTSSPKTYQYVLGNPLIAETMFKHDLYTGLHVPPRILVAEKADGSGTEVVYILPSTIIAIPIDGKVNAELKAAAEALDEKLEQLVRRVTSV</sequence>
<name>J4GN60_9APHY</name>
<dbReference type="GeneID" id="24095736"/>
<dbReference type="InParanoid" id="J4GN60"/>
<dbReference type="Gene3D" id="3.30.310.70">
    <property type="entry name" value="TT1751-like domain"/>
    <property type="match status" value="1"/>
</dbReference>
<evidence type="ECO:0000313" key="2">
    <source>
        <dbReference type="EMBL" id="CCM00825.1"/>
    </source>
</evidence>
<dbReference type="Pfam" id="PF03625">
    <property type="entry name" value="DUF302"/>
    <property type="match status" value="1"/>
</dbReference>
<proteinExistence type="predicted"/>
<accession>J4GN60</accession>
<dbReference type="HOGENOM" id="CLU_105954_0_1_1"/>
<dbReference type="OrthoDB" id="5190258at2759"/>
<dbReference type="RefSeq" id="XP_012180108.1">
    <property type="nucleotide sequence ID" value="XM_012324718.1"/>
</dbReference>
<dbReference type="InterPro" id="IPR005180">
    <property type="entry name" value="DUF302"/>
</dbReference>
<feature type="domain" description="DUF302" evidence="1">
    <location>
        <begin position="86"/>
        <end position="138"/>
    </location>
</feature>
<protein>
    <recommendedName>
        <fullName evidence="1">DUF302 domain-containing protein</fullName>
    </recommendedName>
</protein>